<evidence type="ECO:0000313" key="1">
    <source>
        <dbReference type="EMBL" id="GMH00110.1"/>
    </source>
</evidence>
<proteinExistence type="predicted"/>
<dbReference type="EMBL" id="BSYO01000002">
    <property type="protein sequence ID" value="GMH00110.1"/>
    <property type="molecule type" value="Genomic_DNA"/>
</dbReference>
<sequence>MVEQLAGVVHLTTFSIHIKNVILEVKETRLIGVTGNHVVVERLAELQSAVAGTKVEKSRIRLGIEGRIKRVEQRQSVLKVASYTEKAYGLEVEVEIVTELARWRGCGANASKQDNADAAATPSQHSG</sequence>
<dbReference type="Proteomes" id="UP001279734">
    <property type="component" value="Unassembled WGS sequence"/>
</dbReference>
<evidence type="ECO:0000313" key="2">
    <source>
        <dbReference type="Proteomes" id="UP001279734"/>
    </source>
</evidence>
<organism evidence="1 2">
    <name type="scientific">Nepenthes gracilis</name>
    <name type="common">Slender pitcher plant</name>
    <dbReference type="NCBI Taxonomy" id="150966"/>
    <lineage>
        <taxon>Eukaryota</taxon>
        <taxon>Viridiplantae</taxon>
        <taxon>Streptophyta</taxon>
        <taxon>Embryophyta</taxon>
        <taxon>Tracheophyta</taxon>
        <taxon>Spermatophyta</taxon>
        <taxon>Magnoliopsida</taxon>
        <taxon>eudicotyledons</taxon>
        <taxon>Gunneridae</taxon>
        <taxon>Pentapetalae</taxon>
        <taxon>Caryophyllales</taxon>
        <taxon>Nepenthaceae</taxon>
        <taxon>Nepenthes</taxon>
    </lineage>
</organism>
<reference evidence="1" key="1">
    <citation type="submission" date="2023-05" db="EMBL/GenBank/DDBJ databases">
        <title>Nepenthes gracilis genome sequencing.</title>
        <authorList>
            <person name="Fukushima K."/>
        </authorList>
    </citation>
    <scope>NUCLEOTIDE SEQUENCE</scope>
    <source>
        <strain evidence="1">SING2019-196</strain>
    </source>
</reference>
<accession>A0AAD3RY52</accession>
<dbReference type="AlphaFoldDB" id="A0AAD3RY52"/>
<protein>
    <submittedName>
        <fullName evidence="1">Uncharacterized protein</fullName>
    </submittedName>
</protein>
<comment type="caution">
    <text evidence="1">The sequence shown here is derived from an EMBL/GenBank/DDBJ whole genome shotgun (WGS) entry which is preliminary data.</text>
</comment>
<gene>
    <name evidence="1" type="ORF">Nepgr_001949</name>
</gene>
<name>A0AAD3RY52_NEPGR</name>
<keyword evidence="2" id="KW-1185">Reference proteome</keyword>